<comment type="similarity">
    <text evidence="3 11">Belongs to the UMP kinase family.</text>
</comment>
<dbReference type="CDD" id="cd04254">
    <property type="entry name" value="AAK_UMPK-PyrH-Ec"/>
    <property type="match status" value="1"/>
</dbReference>
<comment type="function">
    <text evidence="11">Catalyzes the reversible phosphorylation of UMP to UDP.</text>
</comment>
<evidence type="ECO:0000256" key="10">
    <source>
        <dbReference type="ARBA" id="ARBA00047767"/>
    </source>
</evidence>
<comment type="activity regulation">
    <text evidence="11">Inhibited by UTP.</text>
</comment>
<comment type="subunit">
    <text evidence="11">Homohexamer.</text>
</comment>
<accession>A0A2H0W775</accession>
<keyword evidence="7 11" id="KW-0418">Kinase</keyword>
<evidence type="ECO:0000256" key="1">
    <source>
        <dbReference type="ARBA" id="ARBA00004496"/>
    </source>
</evidence>
<dbReference type="InterPro" id="IPR011817">
    <property type="entry name" value="Uridylate_kinase"/>
</dbReference>
<dbReference type="InterPro" id="IPR015963">
    <property type="entry name" value="Uridylate_kinase_bac"/>
</dbReference>
<keyword evidence="8 11" id="KW-0067">ATP-binding</keyword>
<dbReference type="PANTHER" id="PTHR42833:SF4">
    <property type="entry name" value="URIDYLATE KINASE PUMPKIN, CHLOROPLASTIC"/>
    <property type="match status" value="1"/>
</dbReference>
<dbReference type="GO" id="GO:0044210">
    <property type="term" value="P:'de novo' CTP biosynthetic process"/>
    <property type="evidence" value="ECO:0007669"/>
    <property type="project" value="UniProtKB-UniRule"/>
</dbReference>
<feature type="binding site" evidence="11">
    <location>
        <position position="168"/>
    </location>
    <ligand>
        <name>ATP</name>
        <dbReference type="ChEBI" id="CHEBI:30616"/>
    </ligand>
</feature>
<comment type="caution">
    <text evidence="11">Lacks conserved residue(s) required for the propagation of feature annotation.</text>
</comment>
<sequence length="235" mass="25583">MRYKRILLKLSGESLMGERSYGIDPDTCAFMASEIKKTVEVGAEIVVVLGGGNIFRGAAAEDKGMNRATGDYIGMLATVMNSLALGSALDKIGVENRVQSALEMPKVCEPYIYKRAIRHLEKGRVVIVAAGSGHPYFSTDTAAAVRACELNCDAVLKATKVDGVHDKDPEKNTETRKFDELTYLEVINNPEIKALDGTAITLCMENKLPVIVFELMREGNILKVVEGEKIGTVIK</sequence>
<evidence type="ECO:0000313" key="13">
    <source>
        <dbReference type="EMBL" id="PIS07931.1"/>
    </source>
</evidence>
<comment type="subcellular location">
    <subcellularLocation>
        <location evidence="1 11">Cytoplasm</location>
    </subcellularLocation>
</comment>
<dbReference type="InterPro" id="IPR036393">
    <property type="entry name" value="AceGlu_kinase-like_sf"/>
</dbReference>
<dbReference type="GO" id="GO:0005737">
    <property type="term" value="C:cytoplasm"/>
    <property type="evidence" value="ECO:0007669"/>
    <property type="project" value="UniProtKB-SubCell"/>
</dbReference>
<feature type="binding site" evidence="11">
    <location>
        <position position="159"/>
    </location>
    <ligand>
        <name>ATP</name>
        <dbReference type="ChEBI" id="CHEBI:30616"/>
    </ligand>
</feature>
<evidence type="ECO:0000256" key="9">
    <source>
        <dbReference type="ARBA" id="ARBA00022975"/>
    </source>
</evidence>
<dbReference type="InterPro" id="IPR001048">
    <property type="entry name" value="Asp/Glu/Uridylate_kinase"/>
</dbReference>
<dbReference type="AlphaFoldDB" id="A0A2H0W775"/>
<feature type="binding site" evidence="11">
    <location>
        <position position="52"/>
    </location>
    <ligand>
        <name>ATP</name>
        <dbReference type="ChEBI" id="CHEBI:30616"/>
    </ligand>
</feature>
<feature type="binding site" evidence="11">
    <location>
        <begin position="132"/>
        <end position="139"/>
    </location>
    <ligand>
        <name>UMP</name>
        <dbReference type="ChEBI" id="CHEBI:57865"/>
    </ligand>
</feature>
<dbReference type="Proteomes" id="UP000231382">
    <property type="component" value="Unassembled WGS sequence"/>
</dbReference>
<evidence type="ECO:0000256" key="11">
    <source>
        <dbReference type="HAMAP-Rule" id="MF_01220"/>
    </source>
</evidence>
<comment type="pathway">
    <text evidence="2 11">Pyrimidine metabolism; CTP biosynthesis via de novo pathway; UDP from UMP (UMPK route): step 1/1.</text>
</comment>
<dbReference type="GO" id="GO:0005524">
    <property type="term" value="F:ATP binding"/>
    <property type="evidence" value="ECO:0007669"/>
    <property type="project" value="UniProtKB-KW"/>
</dbReference>
<evidence type="ECO:0000256" key="2">
    <source>
        <dbReference type="ARBA" id="ARBA00004791"/>
    </source>
</evidence>
<dbReference type="EMBL" id="PEZW01000007">
    <property type="protein sequence ID" value="PIS07931.1"/>
    <property type="molecule type" value="Genomic_DNA"/>
</dbReference>
<evidence type="ECO:0000313" key="14">
    <source>
        <dbReference type="Proteomes" id="UP000231382"/>
    </source>
</evidence>
<evidence type="ECO:0000256" key="8">
    <source>
        <dbReference type="ARBA" id="ARBA00022840"/>
    </source>
</evidence>
<evidence type="ECO:0000256" key="4">
    <source>
        <dbReference type="ARBA" id="ARBA00022490"/>
    </source>
</evidence>
<feature type="binding site" evidence="11">
    <location>
        <position position="71"/>
    </location>
    <ligand>
        <name>UMP</name>
        <dbReference type="ChEBI" id="CHEBI:57865"/>
    </ligand>
</feature>
<keyword evidence="5 11" id="KW-0808">Transferase</keyword>
<evidence type="ECO:0000256" key="5">
    <source>
        <dbReference type="ARBA" id="ARBA00022679"/>
    </source>
</evidence>
<protein>
    <recommendedName>
        <fullName evidence="11">Uridylate kinase</fullName>
        <shortName evidence="11">UK</shortName>
        <ecNumber evidence="11">2.7.4.22</ecNumber>
    </recommendedName>
    <alternativeName>
        <fullName evidence="11">Uridine monophosphate kinase</fullName>
        <shortName evidence="11">UMP kinase</shortName>
        <shortName evidence="11">UMPK</shortName>
    </alternativeName>
</protein>
<dbReference type="UniPathway" id="UPA00159">
    <property type="reaction ID" value="UER00275"/>
</dbReference>
<gene>
    <name evidence="11" type="primary">pyrH</name>
    <name evidence="13" type="ORF">COT78_00815</name>
</gene>
<comment type="caution">
    <text evidence="13">The sequence shown here is derived from an EMBL/GenBank/DDBJ whole genome shotgun (WGS) entry which is preliminary data.</text>
</comment>
<proteinExistence type="inferred from homology"/>
<name>A0A2H0W775_9BACT</name>
<evidence type="ECO:0000256" key="7">
    <source>
        <dbReference type="ARBA" id="ARBA00022777"/>
    </source>
</evidence>
<dbReference type="Gene3D" id="3.40.1160.10">
    <property type="entry name" value="Acetylglutamate kinase-like"/>
    <property type="match status" value="1"/>
</dbReference>
<evidence type="ECO:0000256" key="3">
    <source>
        <dbReference type="ARBA" id="ARBA00007614"/>
    </source>
</evidence>
<organism evidence="13 14">
    <name type="scientific">Candidatus Berkelbacteria bacterium CG10_big_fil_rev_8_21_14_0_10_43_13</name>
    <dbReference type="NCBI Taxonomy" id="1974514"/>
    <lineage>
        <taxon>Bacteria</taxon>
        <taxon>Candidatus Berkelbacteria</taxon>
    </lineage>
</organism>
<dbReference type="HAMAP" id="MF_01220_B">
    <property type="entry name" value="PyrH_B"/>
    <property type="match status" value="1"/>
</dbReference>
<dbReference type="EC" id="2.7.4.22" evidence="11"/>
<keyword evidence="6 11" id="KW-0547">Nucleotide-binding</keyword>
<feature type="binding site" evidence="11">
    <location>
        <position position="56"/>
    </location>
    <ligand>
        <name>ATP</name>
        <dbReference type="ChEBI" id="CHEBI:30616"/>
    </ligand>
</feature>
<dbReference type="Pfam" id="PF00696">
    <property type="entry name" value="AA_kinase"/>
    <property type="match status" value="1"/>
</dbReference>
<dbReference type="GO" id="GO:0033862">
    <property type="term" value="F:UMP kinase activity"/>
    <property type="evidence" value="ECO:0007669"/>
    <property type="project" value="UniProtKB-EC"/>
</dbReference>
<evidence type="ECO:0000259" key="12">
    <source>
        <dbReference type="Pfam" id="PF00696"/>
    </source>
</evidence>
<evidence type="ECO:0000256" key="6">
    <source>
        <dbReference type="ARBA" id="ARBA00022741"/>
    </source>
</evidence>
<dbReference type="SUPFAM" id="SSF53633">
    <property type="entry name" value="Carbamate kinase-like"/>
    <property type="match status" value="1"/>
</dbReference>
<dbReference type="FunFam" id="3.40.1160.10:FF:000001">
    <property type="entry name" value="Uridylate kinase"/>
    <property type="match status" value="1"/>
</dbReference>
<dbReference type="NCBIfam" id="TIGR02075">
    <property type="entry name" value="pyrH_bact"/>
    <property type="match status" value="1"/>
</dbReference>
<comment type="catalytic activity">
    <reaction evidence="10 11">
        <text>UMP + ATP = UDP + ADP</text>
        <dbReference type="Rhea" id="RHEA:24400"/>
        <dbReference type="ChEBI" id="CHEBI:30616"/>
        <dbReference type="ChEBI" id="CHEBI:57865"/>
        <dbReference type="ChEBI" id="CHEBI:58223"/>
        <dbReference type="ChEBI" id="CHEBI:456216"/>
        <dbReference type="EC" id="2.7.4.22"/>
    </reaction>
</comment>
<dbReference type="PANTHER" id="PTHR42833">
    <property type="entry name" value="URIDYLATE KINASE"/>
    <property type="match status" value="1"/>
</dbReference>
<dbReference type="GO" id="GO:0006225">
    <property type="term" value="P:UDP biosynthetic process"/>
    <property type="evidence" value="ECO:0007669"/>
    <property type="project" value="TreeGrafter"/>
</dbReference>
<dbReference type="PIRSF" id="PIRSF005650">
    <property type="entry name" value="Uridylate_kin"/>
    <property type="match status" value="1"/>
</dbReference>
<feature type="binding site" evidence="11">
    <location>
        <position position="51"/>
    </location>
    <ligand>
        <name>UMP</name>
        <dbReference type="ChEBI" id="CHEBI:57865"/>
    </ligand>
</feature>
<feature type="binding site" evidence="11">
    <location>
        <begin position="9"/>
        <end position="12"/>
    </location>
    <ligand>
        <name>ATP</name>
        <dbReference type="ChEBI" id="CHEBI:30616"/>
    </ligand>
</feature>
<keyword evidence="4 11" id="KW-0963">Cytoplasm</keyword>
<feature type="domain" description="Aspartate/glutamate/uridylate kinase" evidence="12">
    <location>
        <begin position="4"/>
        <end position="213"/>
    </location>
</feature>
<keyword evidence="9 11" id="KW-0665">Pyrimidine biosynthesis</keyword>
<reference evidence="14" key="1">
    <citation type="submission" date="2017-09" db="EMBL/GenBank/DDBJ databases">
        <title>Depth-based differentiation of microbial function through sediment-hosted aquifers and enrichment of novel symbionts in the deep terrestrial subsurface.</title>
        <authorList>
            <person name="Probst A.J."/>
            <person name="Ladd B."/>
            <person name="Jarett J.K."/>
            <person name="Geller-Mcgrath D.E."/>
            <person name="Sieber C.M.K."/>
            <person name="Emerson J.B."/>
            <person name="Anantharaman K."/>
            <person name="Thomas B.C."/>
            <person name="Malmstrom R."/>
            <person name="Stieglmeier M."/>
            <person name="Klingl A."/>
            <person name="Woyke T."/>
            <person name="Ryan C.M."/>
            <person name="Banfield J.F."/>
        </authorList>
    </citation>
    <scope>NUCLEOTIDE SEQUENCE [LARGE SCALE GENOMIC DNA]</scope>
</reference>